<dbReference type="InterPro" id="IPR027417">
    <property type="entry name" value="P-loop_NTPase"/>
</dbReference>
<reference evidence="3" key="1">
    <citation type="journal article" date="2018" name="Genome Announc.">
        <title>Draft Genome Sequence of the Nitrogen-Fixing and Hormogonia-Inducing Cyanobacterium Nostoc cycadae Strain WK-1, Isolated from the Coralloid Roots of Cycas revoluta.</title>
        <authorList>
            <person name="Kanesaki Y."/>
            <person name="Hirose M."/>
            <person name="Hirose Y."/>
            <person name="Fujisawa T."/>
            <person name="Nakamura Y."/>
            <person name="Watanabe S."/>
            <person name="Matsunaga S."/>
            <person name="Uchida H."/>
            <person name="Murakami A."/>
        </authorList>
    </citation>
    <scope>NUCLEOTIDE SEQUENCE [LARGE SCALE GENOMIC DNA]</scope>
    <source>
        <strain evidence="3">WK-1</strain>
    </source>
</reference>
<organism evidence="2 3">
    <name type="scientific">Nostoc cycadae WK-1</name>
    <dbReference type="NCBI Taxonomy" id="1861711"/>
    <lineage>
        <taxon>Bacteria</taxon>
        <taxon>Bacillati</taxon>
        <taxon>Cyanobacteriota</taxon>
        <taxon>Cyanophyceae</taxon>
        <taxon>Nostocales</taxon>
        <taxon>Nostocaceae</taxon>
        <taxon>Nostoc</taxon>
    </lineage>
</organism>
<protein>
    <recommendedName>
        <fullName evidence="1">Effector-associated domain-containing protein</fullName>
    </recommendedName>
</protein>
<dbReference type="EMBL" id="BDGE01000012">
    <property type="protein sequence ID" value="GBE90949.1"/>
    <property type="molecule type" value="Genomic_DNA"/>
</dbReference>
<proteinExistence type="predicted"/>
<sequence>MLKCLLRLLTNLKLAANNTSGDPIAILERIVAGKHTEADLLLLRHILIVGKNQQLMQLGKYNVNIGQGQDIQIGDRIYKGSSAETIRQVFQEVLETSRLRSLVTHNEFAARVEQVLTNSQGLFVGRESIRQELKDFLVGSIRVIVIHGSGGLGKTRLLLSLPEIVPEGRSLWYVRNTAESIEPDLVSLEREHQHIIVVDDAHRFNLLPQLREVLVNPEFASKVTLILATRSVFKDSILYQLGTLLDNQFATVEVKPLSNQDINQILEASPYNIAEEDIRYAIVKTAEGNPLFAGIAARLVQQGKTLANLSREQILTNYLDEIIKDLAEVNDGDRQFYIRYLQILAALGSINLGEEELQGKIYEVIGISEIDEPRIIARLMEAGIIEKYWKTIKLSSEVLADHILITQFFAQQTRRADYQKLIIEPFFNLKPKEILRNLAEAEIKGESSEAGSLLTYKLNEFSRLVQHEGNCVRFNLLNWLKDVAYLRAEDVISIVALIVDAPELPPQNIPDEFWEGFQISHEWVLSSVIEILERTIYRGGLHNSIIYLHKLATYKLETQEYWVVRDKARKALGKIAEFQRNKSYDVQLILLEFISNWLKENCLTNLPLSLPLLQCMLKIDFHSAEINPIQVGSIVIYRGDLIISDTLKQIREHSLGILYTAYQQAQDLPTRLQIVQVLCNGATPYLSSREQVSTKTRNQLCSDCAKTADFFSNSVMKNAELPILDKLAEWSSQAKKIHKYQSAELDILQQNLKDHKTYQLYRLLVGRYRLDDEENQINLQHFDGKHAETKWQQAQEQKQQKINEYVQSISTLNLEKFIQELDTIANQNLSIGKNNTFGLNDLLRLLGETQTEISQSFIDKIITNTNSLKHHLGFVLAGVRLSNQELARTYVRSWIEQDDTVLWVAIAISYRYIDWSQPQLEEEWHILRQLVAKESPVLDPAIFWSLQQLAPYNSDLVVELLKTLATRGNENILCHVAETVSWQIGSNNEYAVQFNDTQDLIEIISNFERLSRLDYDAEECLKRLGDIAPMQLIDFIERRIKANQNQYYVGNFYEAFPKPFSSAFDHIQSKSEYPEILRRVRNWMLENDEFLLSLEAPALLQALSMNLAGELYKVLVEWIDAGDIDKLKAVVKIIREFNSGQEFYDLSREIILRTQNEDVKSYIYGAINSTPDVVEGAMSKFYQQRIEEVLPWLTDDNIHVKLFARQIIQSLQINIESEEGVQKLRERNW</sequence>
<keyword evidence="3" id="KW-1185">Reference proteome</keyword>
<dbReference type="Gene3D" id="3.40.50.300">
    <property type="entry name" value="P-loop containing nucleotide triphosphate hydrolases"/>
    <property type="match status" value="1"/>
</dbReference>
<name>A0A2H6LCK5_9NOSO</name>
<accession>A0A2H6LCK5</accession>
<feature type="domain" description="Effector-associated" evidence="1">
    <location>
        <begin position="20"/>
        <end position="93"/>
    </location>
</feature>
<dbReference type="Pfam" id="PF19954">
    <property type="entry name" value="EAD10"/>
    <property type="match status" value="1"/>
</dbReference>
<comment type="caution">
    <text evidence="2">The sequence shown here is derived from an EMBL/GenBank/DDBJ whole genome shotgun (WGS) entry which is preliminary data.</text>
</comment>
<dbReference type="AlphaFoldDB" id="A0A2H6LCK5"/>
<evidence type="ECO:0000313" key="3">
    <source>
        <dbReference type="Proteomes" id="UP000236527"/>
    </source>
</evidence>
<dbReference type="InterPro" id="IPR045429">
    <property type="entry name" value="EAD10"/>
</dbReference>
<evidence type="ECO:0000259" key="1">
    <source>
        <dbReference type="Pfam" id="PF19954"/>
    </source>
</evidence>
<evidence type="ECO:0000313" key="2">
    <source>
        <dbReference type="EMBL" id="GBE90949.1"/>
    </source>
</evidence>
<gene>
    <name evidence="2" type="ORF">NCWK1_0669</name>
</gene>
<dbReference type="Proteomes" id="UP000236527">
    <property type="component" value="Unassembled WGS sequence"/>
</dbReference>
<dbReference type="SUPFAM" id="SSF52540">
    <property type="entry name" value="P-loop containing nucleoside triphosphate hydrolases"/>
    <property type="match status" value="1"/>
</dbReference>